<dbReference type="EMBL" id="FWYF01000001">
    <property type="protein sequence ID" value="SMD32829.1"/>
    <property type="molecule type" value="Genomic_DNA"/>
</dbReference>
<feature type="transmembrane region" description="Helical" evidence="1">
    <location>
        <begin position="6"/>
        <end position="24"/>
    </location>
</feature>
<evidence type="ECO:0000313" key="3">
    <source>
        <dbReference type="Proteomes" id="UP000192472"/>
    </source>
</evidence>
<keyword evidence="1" id="KW-0472">Membrane</keyword>
<keyword evidence="1" id="KW-1133">Transmembrane helix</keyword>
<evidence type="ECO:0000313" key="2">
    <source>
        <dbReference type="EMBL" id="SMD32829.1"/>
    </source>
</evidence>
<proteinExistence type="predicted"/>
<dbReference type="AlphaFoldDB" id="A0A1W2G820"/>
<keyword evidence="3" id="KW-1185">Reference proteome</keyword>
<reference evidence="2 3" key="1">
    <citation type="submission" date="2017-04" db="EMBL/GenBank/DDBJ databases">
        <authorList>
            <person name="Afonso C.L."/>
            <person name="Miller P.J."/>
            <person name="Scott M.A."/>
            <person name="Spackman E."/>
            <person name="Goraichik I."/>
            <person name="Dimitrov K.M."/>
            <person name="Suarez D.L."/>
            <person name="Swayne D.E."/>
        </authorList>
    </citation>
    <scope>NUCLEOTIDE SEQUENCE [LARGE SCALE GENOMIC DNA]</scope>
    <source>
        <strain evidence="2 3">DSM 26133</strain>
    </source>
</reference>
<organism evidence="2 3">
    <name type="scientific">Reichenbachiella faecimaris</name>
    <dbReference type="NCBI Taxonomy" id="692418"/>
    <lineage>
        <taxon>Bacteria</taxon>
        <taxon>Pseudomonadati</taxon>
        <taxon>Bacteroidota</taxon>
        <taxon>Cytophagia</taxon>
        <taxon>Cytophagales</taxon>
        <taxon>Reichenbachiellaceae</taxon>
        <taxon>Reichenbachiella</taxon>
    </lineage>
</organism>
<protein>
    <submittedName>
        <fullName evidence="2">Uncharacterized protein</fullName>
    </submittedName>
</protein>
<evidence type="ECO:0000256" key="1">
    <source>
        <dbReference type="SAM" id="Phobius"/>
    </source>
</evidence>
<gene>
    <name evidence="2" type="ORF">SAMN04488029_1185</name>
</gene>
<accession>A0A1W2G820</accession>
<name>A0A1W2G820_REIFA</name>
<dbReference type="Proteomes" id="UP000192472">
    <property type="component" value="Unassembled WGS sequence"/>
</dbReference>
<sequence>MIEENVVSIAIGQGLFLVVTLWILRDIKVLIVQFVTIRKKGK</sequence>
<keyword evidence="1" id="KW-0812">Transmembrane</keyword>